<feature type="domain" description="ClpA/ClpB AAA lid" evidence="4">
    <location>
        <begin position="189"/>
        <end position="251"/>
    </location>
</feature>
<name>A0A5E4PIQ3_9COXI</name>
<accession>A0A5E4PIQ3</accession>
<gene>
    <name evidence="5" type="primary">clpE</name>
    <name evidence="5" type="ORF">AQUSIP_21510</name>
</gene>
<keyword evidence="6" id="KW-1185">Reference proteome</keyword>
<dbReference type="GO" id="GO:0005737">
    <property type="term" value="C:cytoplasm"/>
    <property type="evidence" value="ECO:0007669"/>
    <property type="project" value="TreeGrafter"/>
</dbReference>
<protein>
    <submittedName>
        <fullName evidence="5">ATP-dependent Clp protease ATP-binding subunit ClpE</fullName>
    </submittedName>
</protein>
<dbReference type="GO" id="GO:0034605">
    <property type="term" value="P:cellular response to heat"/>
    <property type="evidence" value="ECO:0007669"/>
    <property type="project" value="TreeGrafter"/>
</dbReference>
<keyword evidence="5" id="KW-0645">Protease</keyword>
<dbReference type="RefSeq" id="WP_148340113.1">
    <property type="nucleotide sequence ID" value="NZ_LR699119.1"/>
</dbReference>
<feature type="domain" description="ATPase AAA-type core" evidence="3">
    <location>
        <begin position="328"/>
        <end position="464"/>
    </location>
</feature>
<evidence type="ECO:0000259" key="3">
    <source>
        <dbReference type="Pfam" id="PF07724"/>
    </source>
</evidence>
<dbReference type="PANTHER" id="PTHR11638:SF18">
    <property type="entry name" value="HEAT SHOCK PROTEIN 104"/>
    <property type="match status" value="1"/>
</dbReference>
<dbReference type="Pfam" id="PF07724">
    <property type="entry name" value="AAA_2"/>
    <property type="match status" value="1"/>
</dbReference>
<evidence type="ECO:0000259" key="4">
    <source>
        <dbReference type="Pfam" id="PF17871"/>
    </source>
</evidence>
<keyword evidence="5" id="KW-0378">Hydrolase</keyword>
<dbReference type="InterPro" id="IPR027417">
    <property type="entry name" value="P-loop_NTPase"/>
</dbReference>
<sequence length="629" mass="70523">MATANKDLIFSQYGYNISYNKIKKNTPIPFREHDKFHLIVDILSRKASHHAILSADFPAHLHVYFLTALGLHLNQDIIPHTLRGADLIYLDVKNLLLMKNNSKAVEQDFQSFSQTLDTCEKCTLLVLSDLRLLQTNQQGSELKLLPALDILLAHPKCRVMAFLDSQNEHISADVDPSFDYVRVEGPSAADITAILKMERAELENYHHVVIPEELPGYAYSLAERYLSTTHTLEKTLLLLDSSAARAAITERPDSNPPLKPVMTMLTLTQVLSGWTRIPAGHLQLHKFKYSDFIQGMQQNVFGQDAAIALLGHELQQSLARLQQHSGPFCSLLFAGSEHSGKHTAAVALANQLFRQPNVLYIAQPCASGLSSIMELKLQKYTDKTSLKLKDLVRQTPYAIVLYENIDAASPVTLDGLQEILGTGRFQDTNGQTYNFSQTIIILTTVLGTNLLNEIAKTFAPEPESNDMDLLQLVMREQKHETLTSHHYSPQEIADTVRCSIASYLPASLCQYLHVIPFLPLSDASIEQIMRLKLKELGKTLDIRYGVELGYAPEITRYLVNELQKKVSADNQPADIDAVLKQLYFAVEQAVLSQADNKNRPNQLFLQLNETGEIMRCDWLSTAPARQHAT</sequence>
<keyword evidence="1" id="KW-0547">Nucleotide-binding</keyword>
<dbReference type="GO" id="GO:0005524">
    <property type="term" value="F:ATP binding"/>
    <property type="evidence" value="ECO:0007669"/>
    <property type="project" value="UniProtKB-KW"/>
</dbReference>
<dbReference type="EMBL" id="LR699119">
    <property type="protein sequence ID" value="VVC76824.1"/>
    <property type="molecule type" value="Genomic_DNA"/>
</dbReference>
<evidence type="ECO:0000256" key="1">
    <source>
        <dbReference type="ARBA" id="ARBA00022741"/>
    </source>
</evidence>
<dbReference type="InterPro" id="IPR003959">
    <property type="entry name" value="ATPase_AAA_core"/>
</dbReference>
<dbReference type="InterPro" id="IPR050130">
    <property type="entry name" value="ClpA_ClpB"/>
</dbReference>
<dbReference type="GO" id="GO:0008233">
    <property type="term" value="F:peptidase activity"/>
    <property type="evidence" value="ECO:0007669"/>
    <property type="project" value="UniProtKB-KW"/>
</dbReference>
<dbReference type="KEGG" id="asip:AQUSIP_21510"/>
<dbReference type="InterPro" id="IPR041546">
    <property type="entry name" value="ClpA/ClpB_AAA_lid"/>
</dbReference>
<dbReference type="AlphaFoldDB" id="A0A5E4PIQ3"/>
<organism evidence="5 6">
    <name type="scientific">Aquicella siphonis</name>
    <dbReference type="NCBI Taxonomy" id="254247"/>
    <lineage>
        <taxon>Bacteria</taxon>
        <taxon>Pseudomonadati</taxon>
        <taxon>Pseudomonadota</taxon>
        <taxon>Gammaproteobacteria</taxon>
        <taxon>Legionellales</taxon>
        <taxon>Coxiellaceae</taxon>
        <taxon>Aquicella</taxon>
    </lineage>
</organism>
<dbReference type="GO" id="GO:0006508">
    <property type="term" value="P:proteolysis"/>
    <property type="evidence" value="ECO:0007669"/>
    <property type="project" value="UniProtKB-KW"/>
</dbReference>
<reference evidence="5 6" key="1">
    <citation type="submission" date="2019-08" db="EMBL/GenBank/DDBJ databases">
        <authorList>
            <person name="Guy L."/>
        </authorList>
    </citation>
    <scope>NUCLEOTIDE SEQUENCE [LARGE SCALE GENOMIC DNA]</scope>
    <source>
        <strain evidence="5 6">SGT-108</strain>
    </source>
</reference>
<dbReference type="PANTHER" id="PTHR11638">
    <property type="entry name" value="ATP-DEPENDENT CLP PROTEASE"/>
    <property type="match status" value="1"/>
</dbReference>
<evidence type="ECO:0000313" key="6">
    <source>
        <dbReference type="Proteomes" id="UP000324194"/>
    </source>
</evidence>
<dbReference type="GO" id="GO:0016887">
    <property type="term" value="F:ATP hydrolysis activity"/>
    <property type="evidence" value="ECO:0007669"/>
    <property type="project" value="InterPro"/>
</dbReference>
<dbReference type="Gene3D" id="1.10.8.60">
    <property type="match status" value="1"/>
</dbReference>
<keyword evidence="2 5" id="KW-0067">ATP-binding</keyword>
<evidence type="ECO:0000256" key="2">
    <source>
        <dbReference type="ARBA" id="ARBA00022840"/>
    </source>
</evidence>
<dbReference type="OrthoDB" id="9959535at2"/>
<evidence type="ECO:0000313" key="5">
    <source>
        <dbReference type="EMBL" id="VVC76824.1"/>
    </source>
</evidence>
<dbReference type="Proteomes" id="UP000324194">
    <property type="component" value="Chromosome 1"/>
</dbReference>
<proteinExistence type="predicted"/>
<dbReference type="SUPFAM" id="SSF52540">
    <property type="entry name" value="P-loop containing nucleoside triphosphate hydrolases"/>
    <property type="match status" value="1"/>
</dbReference>
<dbReference type="Pfam" id="PF17871">
    <property type="entry name" value="AAA_lid_9"/>
    <property type="match status" value="1"/>
</dbReference>
<dbReference type="Gene3D" id="3.40.50.300">
    <property type="entry name" value="P-loop containing nucleotide triphosphate hydrolases"/>
    <property type="match status" value="1"/>
</dbReference>